<dbReference type="Proteomes" id="UP001479436">
    <property type="component" value="Unassembled WGS sequence"/>
</dbReference>
<feature type="region of interest" description="Disordered" evidence="1">
    <location>
        <begin position="1"/>
        <end position="119"/>
    </location>
</feature>
<proteinExistence type="predicted"/>
<accession>A0ABR2VKE2</accession>
<evidence type="ECO:0000313" key="3">
    <source>
        <dbReference type="Proteomes" id="UP001479436"/>
    </source>
</evidence>
<organism evidence="2 3">
    <name type="scientific">Basidiobolus ranarum</name>
    <dbReference type="NCBI Taxonomy" id="34480"/>
    <lineage>
        <taxon>Eukaryota</taxon>
        <taxon>Fungi</taxon>
        <taxon>Fungi incertae sedis</taxon>
        <taxon>Zoopagomycota</taxon>
        <taxon>Entomophthoromycotina</taxon>
        <taxon>Basidiobolomycetes</taxon>
        <taxon>Basidiobolales</taxon>
        <taxon>Basidiobolaceae</taxon>
        <taxon>Basidiobolus</taxon>
    </lineage>
</organism>
<dbReference type="EMBL" id="JASJQH010012721">
    <property type="protein sequence ID" value="KAK9659859.1"/>
    <property type="molecule type" value="Genomic_DNA"/>
</dbReference>
<comment type="caution">
    <text evidence="2">The sequence shown here is derived from an EMBL/GenBank/DDBJ whole genome shotgun (WGS) entry which is preliminary data.</text>
</comment>
<reference evidence="2 3" key="1">
    <citation type="submission" date="2023-04" db="EMBL/GenBank/DDBJ databases">
        <title>Genome of Basidiobolus ranarum AG-B5.</title>
        <authorList>
            <person name="Stajich J.E."/>
            <person name="Carter-House D."/>
            <person name="Gryganskyi A."/>
        </authorList>
    </citation>
    <scope>NUCLEOTIDE SEQUENCE [LARGE SCALE GENOMIC DNA]</scope>
    <source>
        <strain evidence="2 3">AG-B5</strain>
    </source>
</reference>
<sequence length="119" mass="12777">MMGDDDDDDDDEGNDDEDDEGDDDEDDEGDDDEDDKGDDNEDDDEGDDDDHSNGDHADKGSPQPKSSDESKVPGPQSGAPASDVKSTLTSKASEGVSKGPKSDQTKGHSLRRRFLLRGF</sequence>
<name>A0ABR2VKE2_9FUNG</name>
<feature type="compositionally biased region" description="Basic residues" evidence="1">
    <location>
        <begin position="108"/>
        <end position="119"/>
    </location>
</feature>
<keyword evidence="3" id="KW-1185">Reference proteome</keyword>
<protein>
    <submittedName>
        <fullName evidence="2">Uncharacterized protein</fullName>
    </submittedName>
</protein>
<gene>
    <name evidence="2" type="ORF">K7432_018379</name>
</gene>
<evidence type="ECO:0000313" key="2">
    <source>
        <dbReference type="EMBL" id="KAK9659859.1"/>
    </source>
</evidence>
<feature type="compositionally biased region" description="Acidic residues" evidence="1">
    <location>
        <begin position="1"/>
        <end position="50"/>
    </location>
</feature>
<evidence type="ECO:0000256" key="1">
    <source>
        <dbReference type="SAM" id="MobiDB-lite"/>
    </source>
</evidence>